<protein>
    <submittedName>
        <fullName evidence="3">NifU family protein</fullName>
    </submittedName>
</protein>
<dbReference type="GO" id="GO:0016226">
    <property type="term" value="P:iron-sulfur cluster assembly"/>
    <property type="evidence" value="ECO:0007669"/>
    <property type="project" value="InterPro"/>
</dbReference>
<dbReference type="RefSeq" id="WP_163074207.1">
    <property type="nucleotide sequence ID" value="NZ_CP048630.1"/>
</dbReference>
<evidence type="ECO:0000313" key="3">
    <source>
        <dbReference type="EMBL" id="QIB33109.1"/>
    </source>
</evidence>
<dbReference type="GO" id="GO:0051536">
    <property type="term" value="F:iron-sulfur cluster binding"/>
    <property type="evidence" value="ECO:0007669"/>
    <property type="project" value="InterPro"/>
</dbReference>
<organism evidence="3 4">
    <name type="scientific">Ancylobacter pratisalsi</name>
    <dbReference type="NCBI Taxonomy" id="1745854"/>
    <lineage>
        <taxon>Bacteria</taxon>
        <taxon>Pseudomonadati</taxon>
        <taxon>Pseudomonadota</taxon>
        <taxon>Alphaproteobacteria</taxon>
        <taxon>Hyphomicrobiales</taxon>
        <taxon>Xanthobacteraceae</taxon>
        <taxon>Ancylobacter</taxon>
    </lineage>
</organism>
<evidence type="ECO:0000259" key="2">
    <source>
        <dbReference type="Pfam" id="PF01106"/>
    </source>
</evidence>
<dbReference type="Proteomes" id="UP000464751">
    <property type="component" value="Chromosome"/>
</dbReference>
<dbReference type="EMBL" id="CP048630">
    <property type="protein sequence ID" value="QIB33109.1"/>
    <property type="molecule type" value="Genomic_DNA"/>
</dbReference>
<dbReference type="InterPro" id="IPR001075">
    <property type="entry name" value="NIF_FeS_clus_asmbl_NifU_C"/>
</dbReference>
<dbReference type="Gene3D" id="3.30.300.130">
    <property type="entry name" value="Fe-S cluster assembly (FSCA)"/>
    <property type="match status" value="1"/>
</dbReference>
<accession>A0A6P1YII9</accession>
<dbReference type="KEGG" id="apra:G3A50_04855"/>
<dbReference type="AlphaFoldDB" id="A0A6P1YII9"/>
<dbReference type="GO" id="GO:0005506">
    <property type="term" value="F:iron ion binding"/>
    <property type="evidence" value="ECO:0007669"/>
    <property type="project" value="InterPro"/>
</dbReference>
<gene>
    <name evidence="3" type="ORF">G3A50_04855</name>
</gene>
<evidence type="ECO:0000256" key="1">
    <source>
        <dbReference type="SAM" id="MobiDB-lite"/>
    </source>
</evidence>
<sequence>MSGLSFDIAASGTDDAPAPDARQVLEALDEVRRRIRAHAGDIEVVSISADREVTLAFTGTCVACPAQAMTVGAAVLPAVEKLAGVRTVSVQGMTVSPASVRRIRAMFG</sequence>
<proteinExistence type="predicted"/>
<dbReference type="InterPro" id="IPR034904">
    <property type="entry name" value="FSCA_dom_sf"/>
</dbReference>
<dbReference type="SUPFAM" id="SSF117916">
    <property type="entry name" value="Fe-S cluster assembly (FSCA) domain-like"/>
    <property type="match status" value="1"/>
</dbReference>
<dbReference type="Pfam" id="PF01106">
    <property type="entry name" value="NifU"/>
    <property type="match status" value="1"/>
</dbReference>
<feature type="region of interest" description="Disordered" evidence="1">
    <location>
        <begin position="1"/>
        <end position="21"/>
    </location>
</feature>
<keyword evidence="4" id="KW-1185">Reference proteome</keyword>
<reference evidence="3 4" key="1">
    <citation type="submission" date="2020-02" db="EMBL/GenBank/DDBJ databases">
        <authorList>
            <person name="Li G."/>
        </authorList>
    </citation>
    <scope>NUCLEOTIDE SEQUENCE [LARGE SCALE GENOMIC DNA]</scope>
    <source>
        <strain evidence="3 4">DSM 102029</strain>
    </source>
</reference>
<name>A0A6P1YII9_9HYPH</name>
<evidence type="ECO:0000313" key="4">
    <source>
        <dbReference type="Proteomes" id="UP000464751"/>
    </source>
</evidence>
<feature type="domain" description="NIF system FeS cluster assembly NifU C-terminal" evidence="2">
    <location>
        <begin position="25"/>
        <end position="76"/>
    </location>
</feature>